<dbReference type="Proteomes" id="UP000586305">
    <property type="component" value="Unassembled WGS sequence"/>
</dbReference>
<organism evidence="5 6">
    <name type="scientific">Pseudoalteromonas caenipelagi</name>
    <dbReference type="NCBI Taxonomy" id="2726988"/>
    <lineage>
        <taxon>Bacteria</taxon>
        <taxon>Pseudomonadati</taxon>
        <taxon>Pseudomonadota</taxon>
        <taxon>Gammaproteobacteria</taxon>
        <taxon>Alteromonadales</taxon>
        <taxon>Pseudoalteromonadaceae</taxon>
        <taxon>Pseudoalteromonas</taxon>
    </lineage>
</organism>
<dbReference type="Pfam" id="PF10614">
    <property type="entry name" value="CsgF"/>
    <property type="match status" value="1"/>
</dbReference>
<keyword evidence="6" id="KW-1185">Reference proteome</keyword>
<evidence type="ECO:0000256" key="1">
    <source>
        <dbReference type="ARBA" id="ARBA00003989"/>
    </source>
</evidence>
<sequence length="140" mass="15631">MKKYLFLLLVLSQTGQASELVYTPINPSFGGNPLNANMLMNKAQAQNKHKAHVEPKSYAERMQESLERAYINRIVREVTDLAFGENSDENVFGQDSVFVSGDHQIRMLTSNADSITIEITNLVSGEVTTIEIPRFGNDLP</sequence>
<comment type="caution">
    <text evidence="5">The sequence shown here is derived from an EMBL/GenBank/DDBJ whole genome shotgun (WGS) entry which is preliminary data.</text>
</comment>
<accession>A0A849VGF6</accession>
<evidence type="ECO:0000256" key="3">
    <source>
        <dbReference type="ARBA" id="ARBA00022729"/>
    </source>
</evidence>
<dbReference type="EMBL" id="JABBPG010000010">
    <property type="protein sequence ID" value="NOU52502.1"/>
    <property type="molecule type" value="Genomic_DNA"/>
</dbReference>
<protein>
    <recommendedName>
        <fullName evidence="2">Curli production assembly/transport component CsgF</fullName>
    </recommendedName>
</protein>
<feature type="chain" id="PRO_5032421390" description="Curli production assembly/transport component CsgF" evidence="4">
    <location>
        <begin position="18"/>
        <end position="140"/>
    </location>
</feature>
<keyword evidence="3 4" id="KW-0732">Signal</keyword>
<evidence type="ECO:0000256" key="4">
    <source>
        <dbReference type="SAM" id="SignalP"/>
    </source>
</evidence>
<evidence type="ECO:0000313" key="5">
    <source>
        <dbReference type="EMBL" id="NOU52502.1"/>
    </source>
</evidence>
<comment type="function">
    <text evidence="1">May be involved in the biogenesis of curli organelles.</text>
</comment>
<proteinExistence type="predicted"/>
<dbReference type="RefSeq" id="WP_171627563.1">
    <property type="nucleotide sequence ID" value="NZ_JABBPG010000010.1"/>
</dbReference>
<name>A0A849VGF6_9GAMM</name>
<dbReference type="AlphaFoldDB" id="A0A849VGF6"/>
<evidence type="ECO:0000313" key="6">
    <source>
        <dbReference type="Proteomes" id="UP000586305"/>
    </source>
</evidence>
<reference evidence="5 6" key="1">
    <citation type="submission" date="2020-04" db="EMBL/GenBank/DDBJ databases">
        <title>Pseudoalteromonas caenipelagi sp. nov., isolated from a tidal flat.</title>
        <authorList>
            <person name="Park S."/>
            <person name="Yoon J.-H."/>
        </authorList>
    </citation>
    <scope>NUCLEOTIDE SEQUENCE [LARGE SCALE GENOMIC DNA]</scope>
    <source>
        <strain evidence="5 6">JBTF-M23</strain>
    </source>
</reference>
<evidence type="ECO:0000256" key="2">
    <source>
        <dbReference type="ARBA" id="ARBA00014031"/>
    </source>
</evidence>
<feature type="signal peptide" evidence="4">
    <location>
        <begin position="1"/>
        <end position="17"/>
    </location>
</feature>
<dbReference type="InterPro" id="IPR018893">
    <property type="entry name" value="T8SS_CsgF"/>
</dbReference>
<gene>
    <name evidence="5" type="ORF">HG263_18475</name>
</gene>